<evidence type="ECO:0000259" key="2">
    <source>
        <dbReference type="Pfam" id="PF11001"/>
    </source>
</evidence>
<feature type="domain" description="Subtelomeric hrmA-associated cluster protein AFUB-079030/YDR124W-like helical bundle" evidence="2">
    <location>
        <begin position="90"/>
        <end position="132"/>
    </location>
</feature>
<dbReference type="PANTHER" id="PTHR36102:SF1">
    <property type="entry name" value="YDR124W-LIKE HELICAL BUNDLE DOMAIN-CONTAINING PROTEIN"/>
    <property type="match status" value="1"/>
</dbReference>
<dbReference type="InterPro" id="IPR047092">
    <property type="entry name" value="AFUB_07903/YDR124W-like_hel"/>
</dbReference>
<dbReference type="EMBL" id="KV441412">
    <property type="protein sequence ID" value="OAF55007.1"/>
    <property type="molecule type" value="Genomic_DNA"/>
</dbReference>
<gene>
    <name evidence="3" type="ORF">VC83_08728</name>
</gene>
<name>A0A176ZYU0_9PEZI</name>
<sequence length="266" mass="29680">MDTYLNNTPKQTSKNMDIIAAINEIEYASFALAIARPDGQIDTLVSTEIKTDPKLLFTPDFQDMLLNVLGRQPKTCDHAVTTLSTEMIQIGDDTARNAVYYKCLTGIQQLACRAIGKTWVKLLEPKKQERIPLLIHILGLVVSQDPNSPAQQHGITVTKLKEVTYNVMTPWFDGPQKHKHDYLSQLFCVLHAEEHFRRGKLDGSKDVSVNGNTKPIDHDNEDSNVSSEQLHQAPFFPTPPPSLSSHPITNALEFDSKLSATNVSMT</sequence>
<dbReference type="AlphaFoldDB" id="A0A176ZYU0"/>
<dbReference type="GeneID" id="36291767"/>
<evidence type="ECO:0000256" key="1">
    <source>
        <dbReference type="SAM" id="MobiDB-lite"/>
    </source>
</evidence>
<dbReference type="Proteomes" id="UP000077154">
    <property type="component" value="Unassembled WGS sequence"/>
</dbReference>
<feature type="region of interest" description="Disordered" evidence="1">
    <location>
        <begin position="202"/>
        <end position="242"/>
    </location>
</feature>
<dbReference type="PANTHER" id="PTHR36102">
    <property type="entry name" value="CHROMOSOME 10, WHOLE GENOME SHOTGUN SEQUENCE"/>
    <property type="match status" value="1"/>
</dbReference>
<proteinExistence type="predicted"/>
<dbReference type="VEuPathDB" id="FungiDB:GMDG_04049"/>
<evidence type="ECO:0000313" key="3">
    <source>
        <dbReference type="EMBL" id="OAF55007.1"/>
    </source>
</evidence>
<reference evidence="3" key="1">
    <citation type="submission" date="2016-03" db="EMBL/GenBank/DDBJ databases">
        <title>Updated assembly of Pseudogymnoascus destructans, the fungus causing white-nose syndrome of bats.</title>
        <authorList>
            <person name="Palmer J.M."/>
            <person name="Drees K.P."/>
            <person name="Foster J.T."/>
            <person name="Lindner D.L."/>
        </authorList>
    </citation>
    <scope>NUCLEOTIDE SEQUENCE [LARGE SCALE GENOMIC DNA]</scope>
    <source>
        <strain evidence="3">20631-21</strain>
    </source>
</reference>
<accession>A0A176ZYU0</accession>
<dbReference type="OrthoDB" id="5338458at2759"/>
<dbReference type="InterPro" id="IPR021264">
    <property type="entry name" value="AFUB_079030/YDR124W-like"/>
</dbReference>
<dbReference type="RefSeq" id="XP_024320310.1">
    <property type="nucleotide sequence ID" value="XM_024472272.1"/>
</dbReference>
<organism evidence="3">
    <name type="scientific">Pseudogymnoascus destructans</name>
    <dbReference type="NCBI Taxonomy" id="655981"/>
    <lineage>
        <taxon>Eukaryota</taxon>
        <taxon>Fungi</taxon>
        <taxon>Dikarya</taxon>
        <taxon>Ascomycota</taxon>
        <taxon>Pezizomycotina</taxon>
        <taxon>Leotiomycetes</taxon>
        <taxon>Thelebolales</taxon>
        <taxon>Thelebolaceae</taxon>
        <taxon>Pseudogymnoascus</taxon>
    </lineage>
</organism>
<protein>
    <recommendedName>
        <fullName evidence="2">Subtelomeric hrmA-associated cluster protein AFUB-079030/YDR124W-like helical bundle domain-containing protein</fullName>
    </recommendedName>
</protein>
<dbReference type="Pfam" id="PF11001">
    <property type="entry name" value="AFUB_07903_YDR124W_hel"/>
    <property type="match status" value="1"/>
</dbReference>